<gene>
    <name evidence="3" type="ORF">F4559_003747</name>
</gene>
<dbReference type="Pfam" id="PF10756">
    <property type="entry name" value="bPH_6"/>
    <property type="match status" value="1"/>
</dbReference>
<feature type="domain" description="Low molecular weight protein antigen 6 PH" evidence="2">
    <location>
        <begin position="15"/>
        <end position="67"/>
    </location>
</feature>
<keyword evidence="1" id="KW-0812">Transmembrane</keyword>
<dbReference type="Proteomes" id="UP000542674">
    <property type="component" value="Unassembled WGS sequence"/>
</dbReference>
<accession>A0A7W7T4F9</accession>
<sequence length="126" mass="14050">MTLFLWFILLVGPHPRIEIRERGLVVVNWLSRTSIPWTAVESVEADGALELRLRDGRVHRPIIASRSLATVLSGDRLQNEMKAAVVNAESAVPDGDSRARTRPDLWLGPLVLVYGTFLLIGWLAAR</sequence>
<keyword evidence="4" id="KW-1185">Reference proteome</keyword>
<keyword evidence="1" id="KW-1133">Transmembrane helix</keyword>
<evidence type="ECO:0000313" key="3">
    <source>
        <dbReference type="EMBL" id="MBB4966388.1"/>
    </source>
</evidence>
<dbReference type="EMBL" id="JACHJS010000001">
    <property type="protein sequence ID" value="MBB4966388.1"/>
    <property type="molecule type" value="Genomic_DNA"/>
</dbReference>
<dbReference type="InterPro" id="IPR019692">
    <property type="entry name" value="CFP-6_PH"/>
</dbReference>
<name>A0A7W7T4F9_9PSEU</name>
<dbReference type="RefSeq" id="WP_184670346.1">
    <property type="nucleotide sequence ID" value="NZ_JACHJS010000001.1"/>
</dbReference>
<evidence type="ECO:0000256" key="1">
    <source>
        <dbReference type="SAM" id="Phobius"/>
    </source>
</evidence>
<reference evidence="3 4" key="1">
    <citation type="submission" date="2020-08" db="EMBL/GenBank/DDBJ databases">
        <title>Sequencing the genomes of 1000 actinobacteria strains.</title>
        <authorList>
            <person name="Klenk H.-P."/>
        </authorList>
    </citation>
    <scope>NUCLEOTIDE SEQUENCE [LARGE SCALE GENOMIC DNA]</scope>
    <source>
        <strain evidence="3 4">DSM 45084</strain>
    </source>
</reference>
<keyword evidence="1" id="KW-0472">Membrane</keyword>
<dbReference type="AlphaFoldDB" id="A0A7W7T4F9"/>
<protein>
    <recommendedName>
        <fullName evidence="2">Low molecular weight protein antigen 6 PH domain-containing protein</fullName>
    </recommendedName>
</protein>
<evidence type="ECO:0000259" key="2">
    <source>
        <dbReference type="Pfam" id="PF10756"/>
    </source>
</evidence>
<evidence type="ECO:0000313" key="4">
    <source>
        <dbReference type="Proteomes" id="UP000542674"/>
    </source>
</evidence>
<feature type="transmembrane region" description="Helical" evidence="1">
    <location>
        <begin position="105"/>
        <end position="125"/>
    </location>
</feature>
<proteinExistence type="predicted"/>
<comment type="caution">
    <text evidence="3">The sequence shown here is derived from an EMBL/GenBank/DDBJ whole genome shotgun (WGS) entry which is preliminary data.</text>
</comment>
<organism evidence="3 4">
    <name type="scientific">Saccharothrix violaceirubra</name>
    <dbReference type="NCBI Taxonomy" id="413306"/>
    <lineage>
        <taxon>Bacteria</taxon>
        <taxon>Bacillati</taxon>
        <taxon>Actinomycetota</taxon>
        <taxon>Actinomycetes</taxon>
        <taxon>Pseudonocardiales</taxon>
        <taxon>Pseudonocardiaceae</taxon>
        <taxon>Saccharothrix</taxon>
    </lineage>
</organism>